<protein>
    <recommendedName>
        <fullName evidence="6">33 kDa chaperonin</fullName>
    </recommendedName>
    <alternativeName>
        <fullName evidence="6">Heat shock protein 33 homolog</fullName>
        <shortName evidence="6">HSP33</shortName>
    </alternativeName>
</protein>
<dbReference type="Proteomes" id="UP000635726">
    <property type="component" value="Unassembled WGS sequence"/>
</dbReference>
<dbReference type="Pfam" id="PF01430">
    <property type="entry name" value="HSP33"/>
    <property type="match status" value="1"/>
</dbReference>
<evidence type="ECO:0000256" key="5">
    <source>
        <dbReference type="ARBA" id="ARBA00023284"/>
    </source>
</evidence>
<dbReference type="NCBIfam" id="NF001033">
    <property type="entry name" value="PRK00114.1"/>
    <property type="match status" value="1"/>
</dbReference>
<comment type="subcellular location">
    <subcellularLocation>
        <location evidence="6">Cytoplasm</location>
    </subcellularLocation>
</comment>
<comment type="function">
    <text evidence="6">Redox regulated molecular chaperone. Protects both thermally unfolding and oxidatively damaged proteins from irreversible aggregation. Plays an important role in the bacterial defense system toward oxidative stress.</text>
</comment>
<dbReference type="SUPFAM" id="SSF118352">
    <property type="entry name" value="HSP33 redox switch-like"/>
    <property type="match status" value="1"/>
</dbReference>
<dbReference type="RefSeq" id="WP_188960338.1">
    <property type="nucleotide sequence ID" value="NZ_BMOE01000001.1"/>
</dbReference>
<dbReference type="GO" id="GO:0044183">
    <property type="term" value="F:protein folding chaperone"/>
    <property type="evidence" value="ECO:0007669"/>
    <property type="project" value="TreeGrafter"/>
</dbReference>
<evidence type="ECO:0000256" key="2">
    <source>
        <dbReference type="ARBA" id="ARBA00022833"/>
    </source>
</evidence>
<gene>
    <name evidence="6 7" type="primary">hslO</name>
    <name evidence="7" type="ORF">GCM10008939_01620</name>
</gene>
<dbReference type="GO" id="GO:0042026">
    <property type="term" value="P:protein refolding"/>
    <property type="evidence" value="ECO:0007669"/>
    <property type="project" value="TreeGrafter"/>
</dbReference>
<dbReference type="InterPro" id="IPR016153">
    <property type="entry name" value="Heat_shock_Hsp33_N"/>
</dbReference>
<dbReference type="InterPro" id="IPR016154">
    <property type="entry name" value="Heat_shock_Hsp33_C"/>
</dbReference>
<reference evidence="7" key="1">
    <citation type="journal article" date="2014" name="Int. J. Syst. Evol. Microbiol.">
        <title>Complete genome sequence of Corynebacterium casei LMG S-19264T (=DSM 44701T), isolated from a smear-ripened cheese.</title>
        <authorList>
            <consortium name="US DOE Joint Genome Institute (JGI-PGF)"/>
            <person name="Walter F."/>
            <person name="Albersmeier A."/>
            <person name="Kalinowski J."/>
            <person name="Ruckert C."/>
        </authorList>
    </citation>
    <scope>NUCLEOTIDE SEQUENCE</scope>
    <source>
        <strain evidence="7">JCM 14371</strain>
    </source>
</reference>
<dbReference type="Gene3D" id="3.55.30.10">
    <property type="entry name" value="Hsp33 domain"/>
    <property type="match status" value="1"/>
</dbReference>
<dbReference type="GO" id="GO:0051082">
    <property type="term" value="F:unfolded protein binding"/>
    <property type="evidence" value="ECO:0007669"/>
    <property type="project" value="UniProtKB-UniRule"/>
</dbReference>
<dbReference type="SUPFAM" id="SSF64397">
    <property type="entry name" value="Hsp33 domain"/>
    <property type="match status" value="1"/>
</dbReference>
<evidence type="ECO:0000313" key="7">
    <source>
        <dbReference type="EMBL" id="GGJ61560.1"/>
    </source>
</evidence>
<dbReference type="InterPro" id="IPR000397">
    <property type="entry name" value="Heat_shock_Hsp33"/>
</dbReference>
<dbReference type="CDD" id="cd00498">
    <property type="entry name" value="Hsp33"/>
    <property type="match status" value="1"/>
</dbReference>
<dbReference type="PANTHER" id="PTHR30111">
    <property type="entry name" value="33 KDA CHAPERONIN"/>
    <property type="match status" value="1"/>
</dbReference>
<keyword evidence="1 6" id="KW-0963">Cytoplasm</keyword>
<dbReference type="PANTHER" id="PTHR30111:SF1">
    <property type="entry name" value="33 KDA CHAPERONIN"/>
    <property type="match status" value="1"/>
</dbReference>
<dbReference type="Gene3D" id="3.90.1280.10">
    <property type="entry name" value="HSP33 redox switch-like"/>
    <property type="match status" value="1"/>
</dbReference>
<evidence type="ECO:0000256" key="1">
    <source>
        <dbReference type="ARBA" id="ARBA00022490"/>
    </source>
</evidence>
<evidence type="ECO:0000256" key="4">
    <source>
        <dbReference type="ARBA" id="ARBA00023186"/>
    </source>
</evidence>
<comment type="caution">
    <text evidence="7">The sequence shown here is derived from an EMBL/GenBank/DDBJ whole genome shotgun (WGS) entry which is preliminary data.</text>
</comment>
<comment type="PTM">
    <text evidence="6">Under oxidizing conditions two disulfide bonds are formed involving the reactive cysteines. Under reducing conditions zinc is bound to the reactive cysteines and the protein is inactive.</text>
</comment>
<dbReference type="PIRSF" id="PIRSF005261">
    <property type="entry name" value="Heat_shock_Hsp33"/>
    <property type="match status" value="1"/>
</dbReference>
<keyword evidence="5 6" id="KW-0676">Redox-active center</keyword>
<keyword evidence="4 6" id="KW-0143">Chaperone</keyword>
<evidence type="ECO:0000256" key="6">
    <source>
        <dbReference type="HAMAP-Rule" id="MF_00117"/>
    </source>
</evidence>
<organism evidence="7 8">
    <name type="scientific">Deinococcus aquiradiocola</name>
    <dbReference type="NCBI Taxonomy" id="393059"/>
    <lineage>
        <taxon>Bacteria</taxon>
        <taxon>Thermotogati</taxon>
        <taxon>Deinococcota</taxon>
        <taxon>Deinococci</taxon>
        <taxon>Deinococcales</taxon>
        <taxon>Deinococcaceae</taxon>
        <taxon>Deinococcus</taxon>
    </lineage>
</organism>
<dbReference type="EMBL" id="BMOE01000001">
    <property type="protein sequence ID" value="GGJ61560.1"/>
    <property type="molecule type" value="Genomic_DNA"/>
</dbReference>
<accession>A0A917P4W9</accession>
<feature type="disulfide bond" description="Redox-active" evidence="6">
    <location>
        <begin position="255"/>
        <end position="257"/>
    </location>
</feature>
<evidence type="ECO:0000313" key="8">
    <source>
        <dbReference type="Proteomes" id="UP000635726"/>
    </source>
</evidence>
<dbReference type="AlphaFoldDB" id="A0A917P4W9"/>
<dbReference type="GO" id="GO:0005737">
    <property type="term" value="C:cytoplasm"/>
    <property type="evidence" value="ECO:0007669"/>
    <property type="project" value="UniProtKB-SubCell"/>
</dbReference>
<dbReference type="HAMAP" id="MF_00117">
    <property type="entry name" value="HslO"/>
    <property type="match status" value="1"/>
</dbReference>
<name>A0A917P4W9_9DEIO</name>
<keyword evidence="2 6" id="KW-0862">Zinc</keyword>
<sequence length="315" mass="33399">MTLPSTPSDAGHTHGHPASFILRGTAAEGTLRLVAVDSTAIVEEARLRHHLSKTATAALGRSLSAALLLAIVLGKKTDSRVTLRIQGDGPIGWIVAEGSADGQVRGYVRDGSADLPVRDTDGKLDVSGIVGTDGEIAVTRLLENAEPYTGSVPLVSGEIAEDVANYLAASEQIPSAVLLGVYEEGGRVARSGGLLVQAMPGASDETLGQLEANVRAMGPITDNLRQRSLLEVMERAADGLDLQVVTQAQPARFKCRCSRQKAKNSLLYFGMQERQDMMKEGGQEVVCHWCNEHYQITPDEIAALDAEGDAPHAQA</sequence>
<keyword evidence="3 6" id="KW-1015">Disulfide bond</keyword>
<comment type="similarity">
    <text evidence="6">Belongs to the HSP33 family.</text>
</comment>
<reference evidence="7" key="2">
    <citation type="submission" date="2020-09" db="EMBL/GenBank/DDBJ databases">
        <authorList>
            <person name="Sun Q."/>
            <person name="Ohkuma M."/>
        </authorList>
    </citation>
    <scope>NUCLEOTIDE SEQUENCE</scope>
    <source>
        <strain evidence="7">JCM 14371</strain>
    </source>
</reference>
<evidence type="ECO:0000256" key="3">
    <source>
        <dbReference type="ARBA" id="ARBA00023157"/>
    </source>
</evidence>
<keyword evidence="8" id="KW-1185">Reference proteome</keyword>
<proteinExistence type="inferred from homology"/>
<feature type="disulfide bond" description="Redox-active" evidence="6">
    <location>
        <begin position="287"/>
        <end position="290"/>
    </location>
</feature>